<sequence length="109" mass="12903">MLERLIITLIFATGFLLVCWTLMEYWLRSSRRTTETGLRDKTILVIGRFCQAIQQKKNFRHIWMVEEFGSAHLNPLHSTKSTAEADEHTEGREQGSRYHEKKFKMKVNM</sequence>
<keyword evidence="4" id="KW-1185">Reference proteome</keyword>
<name>A0A1C7I5R5_9FIRM</name>
<dbReference type="Proteomes" id="UP000092574">
    <property type="component" value="Chromosome"/>
</dbReference>
<feature type="compositionally biased region" description="Basic residues" evidence="1">
    <location>
        <begin position="99"/>
        <end position="109"/>
    </location>
</feature>
<evidence type="ECO:0000313" key="3">
    <source>
        <dbReference type="EMBL" id="ANU74915.1"/>
    </source>
</evidence>
<feature type="transmembrane region" description="Helical" evidence="2">
    <location>
        <begin position="6"/>
        <end position="27"/>
    </location>
</feature>
<evidence type="ECO:0000256" key="1">
    <source>
        <dbReference type="SAM" id="MobiDB-lite"/>
    </source>
</evidence>
<dbReference type="OrthoDB" id="1972883at2"/>
<keyword evidence="2" id="KW-1133">Transmembrane helix</keyword>
<keyword evidence="2" id="KW-0812">Transmembrane</keyword>
<protein>
    <submittedName>
        <fullName evidence="3">Uncharacterized protein</fullName>
    </submittedName>
</protein>
<keyword evidence="2" id="KW-0472">Membrane</keyword>
<feature type="region of interest" description="Disordered" evidence="1">
    <location>
        <begin position="76"/>
        <end position="109"/>
    </location>
</feature>
<organism evidence="3 4">
    <name type="scientific">Blautia pseudococcoides</name>
    <dbReference type="NCBI Taxonomy" id="1796616"/>
    <lineage>
        <taxon>Bacteria</taxon>
        <taxon>Bacillati</taxon>
        <taxon>Bacillota</taxon>
        <taxon>Clostridia</taxon>
        <taxon>Lachnospirales</taxon>
        <taxon>Lachnospiraceae</taxon>
        <taxon>Blautia</taxon>
    </lineage>
</organism>
<dbReference type="KEGG" id="byl:A4V09_03555"/>
<dbReference type="AlphaFoldDB" id="A0A1C7I5R5"/>
<feature type="compositionally biased region" description="Basic and acidic residues" evidence="1">
    <location>
        <begin position="83"/>
        <end position="98"/>
    </location>
</feature>
<reference evidence="3" key="1">
    <citation type="submission" date="2017-04" db="EMBL/GenBank/DDBJ databases">
        <title>Complete Genome Sequences of Twelve Strains of a Stable Defined Moderately Diverse Mouse Microbiota 2 (sDMDMm2).</title>
        <authorList>
            <person name="Uchimura Y."/>
            <person name="Wyss M."/>
            <person name="Brugiroux S."/>
            <person name="Limenitakis J.P."/>
            <person name="Stecher B."/>
            <person name="McCoy K.D."/>
            <person name="Macpherson A.J."/>
        </authorList>
    </citation>
    <scope>NUCLEOTIDE SEQUENCE</scope>
    <source>
        <strain evidence="3">YL58</strain>
    </source>
</reference>
<gene>
    <name evidence="3" type="ORF">A4V09_03555</name>
</gene>
<proteinExistence type="predicted"/>
<dbReference type="EMBL" id="CP015405">
    <property type="protein sequence ID" value="ANU74915.1"/>
    <property type="molecule type" value="Genomic_DNA"/>
</dbReference>
<evidence type="ECO:0000313" key="4">
    <source>
        <dbReference type="Proteomes" id="UP000092574"/>
    </source>
</evidence>
<dbReference type="RefSeq" id="WP_065541139.1">
    <property type="nucleotide sequence ID" value="NZ_CP015405.2"/>
</dbReference>
<accession>A0A1C7I5R5</accession>
<evidence type="ECO:0000256" key="2">
    <source>
        <dbReference type="SAM" id="Phobius"/>
    </source>
</evidence>